<accession>A0A9W5UXW1</accession>
<organism evidence="1 2">
    <name type="scientific">Micromonospora sediminimaris</name>
    <dbReference type="NCBI Taxonomy" id="547162"/>
    <lineage>
        <taxon>Bacteria</taxon>
        <taxon>Bacillati</taxon>
        <taxon>Actinomycetota</taxon>
        <taxon>Actinomycetes</taxon>
        <taxon>Micromonosporales</taxon>
        <taxon>Micromonosporaceae</taxon>
        <taxon>Micromonospora</taxon>
    </lineage>
</organism>
<proteinExistence type="predicted"/>
<evidence type="ECO:0000313" key="1">
    <source>
        <dbReference type="EMBL" id="GIJ36553.1"/>
    </source>
</evidence>
<name>A0A9W5UXW1_9ACTN</name>
<reference evidence="1" key="1">
    <citation type="submission" date="2021-01" db="EMBL/GenBank/DDBJ databases">
        <title>Whole genome shotgun sequence of Verrucosispora sediminis NBRC 107745.</title>
        <authorList>
            <person name="Komaki H."/>
            <person name="Tamura T."/>
        </authorList>
    </citation>
    <scope>NUCLEOTIDE SEQUENCE</scope>
    <source>
        <strain evidence="1">NBRC 107745</strain>
    </source>
</reference>
<sequence length="99" mass="10142">MAEEKLAVRPELLHRVGRSLGDTGYRLAHGLAAGRGLAAPVRGEWSTAGALAGLEAAVHAWCGRLGARVAETGDGVRAAAGAYESVDARAAARLSVLPR</sequence>
<dbReference type="RefSeq" id="WP_093411438.1">
    <property type="nucleotide sequence ID" value="NZ_BOPD01000054.1"/>
</dbReference>
<dbReference type="Proteomes" id="UP000607311">
    <property type="component" value="Unassembled WGS sequence"/>
</dbReference>
<comment type="caution">
    <text evidence="1">The sequence shown here is derived from an EMBL/GenBank/DDBJ whole genome shotgun (WGS) entry which is preliminary data.</text>
</comment>
<dbReference type="OrthoDB" id="3403967at2"/>
<keyword evidence="2" id="KW-1185">Reference proteome</keyword>
<evidence type="ECO:0008006" key="3">
    <source>
        <dbReference type="Google" id="ProtNLM"/>
    </source>
</evidence>
<dbReference type="AlphaFoldDB" id="A0A9W5UXW1"/>
<protein>
    <recommendedName>
        <fullName evidence="3">Excreted virulence factor EspC, type VII ESX diderm</fullName>
    </recommendedName>
</protein>
<gene>
    <name evidence="1" type="ORF">Vse01_57010</name>
</gene>
<evidence type="ECO:0000313" key="2">
    <source>
        <dbReference type="Proteomes" id="UP000607311"/>
    </source>
</evidence>
<dbReference type="EMBL" id="BOPD01000054">
    <property type="protein sequence ID" value="GIJ36553.1"/>
    <property type="molecule type" value="Genomic_DNA"/>
</dbReference>